<keyword evidence="4 11" id="KW-0808">Transferase</keyword>
<dbReference type="GO" id="GO:0005524">
    <property type="term" value="F:ATP binding"/>
    <property type="evidence" value="ECO:0007669"/>
    <property type="project" value="UniProtKB-UniRule"/>
</dbReference>
<feature type="binding site" evidence="11">
    <location>
        <position position="46"/>
    </location>
    <ligand>
        <name>substrate</name>
    </ligand>
</feature>
<keyword evidence="7 11" id="KW-0418">Kinase</keyword>
<feature type="binding site" evidence="11">
    <location>
        <position position="166"/>
    </location>
    <ligand>
        <name>ATP</name>
        <dbReference type="ChEBI" id="CHEBI:30616"/>
    </ligand>
</feature>
<comment type="similarity">
    <text evidence="11">Belongs to the Thz kinase family.</text>
</comment>
<protein>
    <recommendedName>
        <fullName evidence="11">Hydroxyethylthiazole kinase</fullName>
        <ecNumber evidence="11">2.7.1.50</ecNumber>
    </recommendedName>
    <alternativeName>
        <fullName evidence="11">4-methyl-5-beta-hydroxyethylthiazole kinase</fullName>
        <shortName evidence="11">TH kinase</shortName>
        <shortName evidence="11">Thz kinase</shortName>
    </alternativeName>
</protein>
<evidence type="ECO:0000256" key="6">
    <source>
        <dbReference type="ARBA" id="ARBA00022741"/>
    </source>
</evidence>
<dbReference type="GO" id="GO:0004417">
    <property type="term" value="F:hydroxyethylthiazole kinase activity"/>
    <property type="evidence" value="ECO:0007669"/>
    <property type="project" value="UniProtKB-UniRule"/>
</dbReference>
<dbReference type="STRING" id="1034943.BN59_02291"/>
<evidence type="ECO:0000256" key="3">
    <source>
        <dbReference type="ARBA" id="ARBA00004868"/>
    </source>
</evidence>
<dbReference type="Pfam" id="PF02110">
    <property type="entry name" value="HK"/>
    <property type="match status" value="1"/>
</dbReference>
<dbReference type="Gene3D" id="3.40.1190.20">
    <property type="match status" value="1"/>
</dbReference>
<keyword evidence="14" id="KW-1185">Reference proteome</keyword>
<comment type="function">
    <text evidence="11">Catalyzes the phosphorylation of the hydroxyl group of 4-methyl-5-beta-hydroxyethylthiazole (THZ).</text>
</comment>
<dbReference type="PRINTS" id="PR01099">
    <property type="entry name" value="HYETHTZKNASE"/>
</dbReference>
<dbReference type="EC" id="2.7.1.50" evidence="11"/>
<accession>A0A078KU76</accession>
<evidence type="ECO:0000256" key="9">
    <source>
        <dbReference type="ARBA" id="ARBA00022842"/>
    </source>
</evidence>
<evidence type="ECO:0000256" key="12">
    <source>
        <dbReference type="SAM" id="Phobius"/>
    </source>
</evidence>
<feature type="transmembrane region" description="Helical" evidence="12">
    <location>
        <begin position="186"/>
        <end position="208"/>
    </location>
</feature>
<dbReference type="GO" id="GO:0009228">
    <property type="term" value="P:thiamine biosynthetic process"/>
    <property type="evidence" value="ECO:0007669"/>
    <property type="project" value="UniProtKB-KW"/>
</dbReference>
<reference evidence="13 14" key="1">
    <citation type="submission" date="2014-06" db="EMBL/GenBank/DDBJ databases">
        <authorList>
            <person name="Urmite Genomes Urmite Genomes"/>
        </authorList>
    </citation>
    <scope>NUCLEOTIDE SEQUENCE [LARGE SCALE GENOMIC DNA]</scope>
</reference>
<dbReference type="Proteomes" id="UP000044071">
    <property type="component" value="Unassembled WGS sequence"/>
</dbReference>
<comment type="cofactor">
    <cofactor evidence="2 11">
        <name>Mg(2+)</name>
        <dbReference type="ChEBI" id="CHEBI:18420"/>
    </cofactor>
</comment>
<dbReference type="NCBIfam" id="NF006830">
    <property type="entry name" value="PRK09355.1"/>
    <property type="match status" value="1"/>
</dbReference>
<evidence type="ECO:0000256" key="2">
    <source>
        <dbReference type="ARBA" id="ARBA00001946"/>
    </source>
</evidence>
<evidence type="ECO:0000256" key="5">
    <source>
        <dbReference type="ARBA" id="ARBA00022723"/>
    </source>
</evidence>
<evidence type="ECO:0000256" key="10">
    <source>
        <dbReference type="ARBA" id="ARBA00022977"/>
    </source>
</evidence>
<dbReference type="SUPFAM" id="SSF53613">
    <property type="entry name" value="Ribokinase-like"/>
    <property type="match status" value="1"/>
</dbReference>
<organism evidence="13 14">
    <name type="scientific">Legionella massiliensis</name>
    <dbReference type="NCBI Taxonomy" id="1034943"/>
    <lineage>
        <taxon>Bacteria</taxon>
        <taxon>Pseudomonadati</taxon>
        <taxon>Pseudomonadota</taxon>
        <taxon>Gammaproteobacteria</taxon>
        <taxon>Legionellales</taxon>
        <taxon>Legionellaceae</taxon>
        <taxon>Legionella</taxon>
    </lineage>
</organism>
<keyword evidence="10 11" id="KW-0784">Thiamine biosynthesis</keyword>
<dbReference type="CDD" id="cd01170">
    <property type="entry name" value="THZ_kinase"/>
    <property type="match status" value="1"/>
</dbReference>
<keyword evidence="12" id="KW-0472">Membrane</keyword>
<dbReference type="GO" id="GO:0009229">
    <property type="term" value="P:thiamine diphosphate biosynthetic process"/>
    <property type="evidence" value="ECO:0007669"/>
    <property type="project" value="UniProtKB-UniRule"/>
</dbReference>
<name>A0A078KU76_9GAMM</name>
<feature type="binding site" evidence="11">
    <location>
        <position position="120"/>
    </location>
    <ligand>
        <name>ATP</name>
        <dbReference type="ChEBI" id="CHEBI:30616"/>
    </ligand>
</feature>
<dbReference type="UniPathway" id="UPA00060">
    <property type="reaction ID" value="UER00139"/>
</dbReference>
<keyword evidence="9 11" id="KW-0460">Magnesium</keyword>
<evidence type="ECO:0000256" key="1">
    <source>
        <dbReference type="ARBA" id="ARBA00001771"/>
    </source>
</evidence>
<dbReference type="InterPro" id="IPR000417">
    <property type="entry name" value="Hyethyz_kinase"/>
</dbReference>
<keyword evidence="5 11" id="KW-0479">Metal-binding</keyword>
<evidence type="ECO:0000313" key="13">
    <source>
        <dbReference type="EMBL" id="CDZ77995.1"/>
    </source>
</evidence>
<feature type="binding site" evidence="11">
    <location>
        <position position="193"/>
    </location>
    <ligand>
        <name>substrate</name>
    </ligand>
</feature>
<evidence type="ECO:0000256" key="8">
    <source>
        <dbReference type="ARBA" id="ARBA00022840"/>
    </source>
</evidence>
<evidence type="ECO:0000313" key="14">
    <source>
        <dbReference type="Proteomes" id="UP000044071"/>
    </source>
</evidence>
<dbReference type="HAMAP" id="MF_00228">
    <property type="entry name" value="Thz_kinase"/>
    <property type="match status" value="1"/>
</dbReference>
<evidence type="ECO:0000256" key="11">
    <source>
        <dbReference type="HAMAP-Rule" id="MF_00228"/>
    </source>
</evidence>
<keyword evidence="12" id="KW-1133">Transmembrane helix</keyword>
<dbReference type="EMBL" id="CCSB01000002">
    <property type="protein sequence ID" value="CDZ77995.1"/>
    <property type="molecule type" value="Genomic_DNA"/>
</dbReference>
<dbReference type="eggNOG" id="COG2145">
    <property type="taxonomic scope" value="Bacteria"/>
</dbReference>
<comment type="catalytic activity">
    <reaction evidence="1 11">
        <text>5-(2-hydroxyethyl)-4-methylthiazole + ATP = 4-methyl-5-(2-phosphooxyethyl)-thiazole + ADP + H(+)</text>
        <dbReference type="Rhea" id="RHEA:24212"/>
        <dbReference type="ChEBI" id="CHEBI:15378"/>
        <dbReference type="ChEBI" id="CHEBI:17957"/>
        <dbReference type="ChEBI" id="CHEBI:30616"/>
        <dbReference type="ChEBI" id="CHEBI:58296"/>
        <dbReference type="ChEBI" id="CHEBI:456216"/>
        <dbReference type="EC" id="2.7.1.50"/>
    </reaction>
</comment>
<keyword evidence="8 11" id="KW-0067">ATP-binding</keyword>
<evidence type="ECO:0000256" key="4">
    <source>
        <dbReference type="ARBA" id="ARBA00022679"/>
    </source>
</evidence>
<proteinExistence type="inferred from homology"/>
<evidence type="ECO:0000256" key="7">
    <source>
        <dbReference type="ARBA" id="ARBA00022777"/>
    </source>
</evidence>
<gene>
    <name evidence="13" type="primary">thiM_1</name>
    <name evidence="11" type="synonym">thiM</name>
    <name evidence="13" type="ORF">BN59_02291</name>
</gene>
<sequence length="269" mass="28832">MNLVKELEIALTSLRQSKPLVLCLTNVVTMDLMANSLLALGAAPLMSQARDELEELIAISQAVYINLGTLDQPFCERARYAASLAKQQHKTIILDPVGAGASRLRTEAAKSLLPFADIIRGNASEILALADEVGETKGVEASRTVDQAAFSAKKLAKTLRNVVVVSGPVDLVTDGTATIKLPFGSALMPLITGMGCTLTAVIAAFAGIGSNAYKDSLLATAYFGLCGQQSQQRTQEPGTFRQQFINALFKPDWAFFADYSNEISKMEIE</sequence>
<keyword evidence="12" id="KW-0812">Transmembrane</keyword>
<dbReference type="RefSeq" id="WP_245614298.1">
    <property type="nucleotide sequence ID" value="NZ_CCVW01000002.1"/>
</dbReference>
<comment type="pathway">
    <text evidence="3 11">Cofactor biosynthesis; thiamine diphosphate biosynthesis; 4-methyl-5-(2-phosphoethyl)-thiazole from 5-(2-hydroxyethyl)-4-methylthiazole: step 1/1.</text>
</comment>
<dbReference type="PIRSF" id="PIRSF000513">
    <property type="entry name" value="Thz_kinase"/>
    <property type="match status" value="1"/>
</dbReference>
<dbReference type="AlphaFoldDB" id="A0A078KU76"/>
<dbReference type="InterPro" id="IPR029056">
    <property type="entry name" value="Ribokinase-like"/>
</dbReference>
<dbReference type="GO" id="GO:0000287">
    <property type="term" value="F:magnesium ion binding"/>
    <property type="evidence" value="ECO:0007669"/>
    <property type="project" value="UniProtKB-UniRule"/>
</dbReference>
<keyword evidence="6 11" id="KW-0547">Nucleotide-binding</keyword>